<feature type="compositionally biased region" description="Acidic residues" evidence="1">
    <location>
        <begin position="129"/>
        <end position="146"/>
    </location>
</feature>
<dbReference type="InterPro" id="IPR050730">
    <property type="entry name" value="UBX_domain-protein"/>
</dbReference>
<dbReference type="OMA" id="VLANEYR"/>
<dbReference type="InterPro" id="IPR006577">
    <property type="entry name" value="UAS"/>
</dbReference>
<dbReference type="CDD" id="cd14273">
    <property type="entry name" value="UBA_TAP-C_like"/>
    <property type="match status" value="1"/>
</dbReference>
<feature type="region of interest" description="Disordered" evidence="1">
    <location>
        <begin position="299"/>
        <end position="333"/>
    </location>
</feature>
<evidence type="ECO:0000313" key="4">
    <source>
        <dbReference type="Proteomes" id="UP000051952"/>
    </source>
</evidence>
<dbReference type="PANTHER" id="PTHR23322:SF6">
    <property type="entry name" value="UBX DOMAIN-CONTAINING PROTEIN 7"/>
    <property type="match status" value="1"/>
</dbReference>
<feature type="region of interest" description="Disordered" evidence="1">
    <location>
        <begin position="96"/>
        <end position="154"/>
    </location>
</feature>
<feature type="domain" description="UAS" evidence="2">
    <location>
        <begin position="158"/>
        <end position="286"/>
    </location>
</feature>
<gene>
    <name evidence="3" type="ORF">BSAL_21930</name>
</gene>
<dbReference type="GO" id="GO:0043130">
    <property type="term" value="F:ubiquitin binding"/>
    <property type="evidence" value="ECO:0007669"/>
    <property type="project" value="TreeGrafter"/>
</dbReference>
<dbReference type="Gene3D" id="1.10.8.10">
    <property type="entry name" value="DNA helicase RuvA subunit, C-terminal domain"/>
    <property type="match status" value="1"/>
</dbReference>
<dbReference type="SUPFAM" id="SSF46934">
    <property type="entry name" value="UBA-like"/>
    <property type="match status" value="1"/>
</dbReference>
<feature type="compositionally biased region" description="Basic and acidic residues" evidence="1">
    <location>
        <begin position="308"/>
        <end position="317"/>
    </location>
</feature>
<dbReference type="InterPro" id="IPR036249">
    <property type="entry name" value="Thioredoxin-like_sf"/>
</dbReference>
<feature type="compositionally biased region" description="Polar residues" evidence="1">
    <location>
        <begin position="366"/>
        <end position="378"/>
    </location>
</feature>
<evidence type="ECO:0000256" key="1">
    <source>
        <dbReference type="SAM" id="MobiDB-lite"/>
    </source>
</evidence>
<evidence type="ECO:0000259" key="2">
    <source>
        <dbReference type="SMART" id="SM00594"/>
    </source>
</evidence>
<feature type="compositionally biased region" description="Basic and acidic residues" evidence="1">
    <location>
        <begin position="354"/>
        <end position="365"/>
    </location>
</feature>
<reference evidence="4" key="1">
    <citation type="submission" date="2015-09" db="EMBL/GenBank/DDBJ databases">
        <authorList>
            <consortium name="Pathogen Informatics"/>
        </authorList>
    </citation>
    <scope>NUCLEOTIDE SEQUENCE [LARGE SCALE GENOMIC DNA]</scope>
    <source>
        <strain evidence="4">Lake Konstanz</strain>
    </source>
</reference>
<feature type="region of interest" description="Disordered" evidence="1">
    <location>
        <begin position="354"/>
        <end position="402"/>
    </location>
</feature>
<dbReference type="OrthoDB" id="270602at2759"/>
<dbReference type="GO" id="GO:0005634">
    <property type="term" value="C:nucleus"/>
    <property type="evidence" value="ECO:0007669"/>
    <property type="project" value="TreeGrafter"/>
</dbReference>
<dbReference type="GO" id="GO:0043161">
    <property type="term" value="P:proteasome-mediated ubiquitin-dependent protein catabolic process"/>
    <property type="evidence" value="ECO:0007669"/>
    <property type="project" value="TreeGrafter"/>
</dbReference>
<dbReference type="Proteomes" id="UP000051952">
    <property type="component" value="Unassembled WGS sequence"/>
</dbReference>
<dbReference type="AlphaFoldDB" id="A0A0S4JDU8"/>
<dbReference type="PANTHER" id="PTHR23322">
    <property type="entry name" value="FAS-ASSOCIATED PROTEIN"/>
    <property type="match status" value="1"/>
</dbReference>
<name>A0A0S4JDU8_BODSA</name>
<dbReference type="Gene3D" id="3.40.30.10">
    <property type="entry name" value="Glutaredoxin"/>
    <property type="match status" value="1"/>
</dbReference>
<proteinExistence type="predicted"/>
<evidence type="ECO:0000313" key="3">
    <source>
        <dbReference type="EMBL" id="CUG89534.1"/>
    </source>
</evidence>
<dbReference type="InterPro" id="IPR009060">
    <property type="entry name" value="UBA-like_sf"/>
</dbReference>
<organism evidence="3 4">
    <name type="scientific">Bodo saltans</name>
    <name type="common">Flagellated protozoan</name>
    <dbReference type="NCBI Taxonomy" id="75058"/>
    <lineage>
        <taxon>Eukaryota</taxon>
        <taxon>Discoba</taxon>
        <taxon>Euglenozoa</taxon>
        <taxon>Kinetoplastea</taxon>
        <taxon>Metakinetoplastina</taxon>
        <taxon>Eubodonida</taxon>
        <taxon>Bodonidae</taxon>
        <taxon>Bodo</taxon>
    </lineage>
</organism>
<accession>A0A0S4JDU8</accession>
<dbReference type="VEuPathDB" id="TriTrypDB:BSAL_21930"/>
<sequence>MGDVIADFIAITGASEENAINYLSSTDFNLTDAVNLFHAAHEGGTSQQEPPRPAPTQPQSSHNHQQSHQHVSRLFDEGPAPAIPDALQMMMQMQAVARGRGRGQGYQRDDGEFGLFQPRDQQRGRVEELPDDDDYQGVNLNEEDDVGYTPPVRQPVDSMQHLFRKPNYTYRGSFAECCETAVRTDRWVILNILVQGNFPSGCLNRDIWLNDIIRDVIPPSFFLFQCHSNSEEGSVLANEYRIPKNKLPCIWIIDPLTRAVKLPLNVARISQANGTFSVQAFLDEITTFLEANPGHFRRMPTSSSVEDLSPHKQRDDEVSYETTAKPDFTSTGDEAVYADDDAMLAAVLKASEESARQEQKLRETQTSDASSLASTTRSPALKQAKVEVEKTTTPPSAPVLTSQAVVTSPAPSPAPVSPDVSAFIGGSGANTFKLRFRLPHGSSDIVVSGDIPVALLIQHVAYQIFTANSTAFPTPPNIELRGGFPPKPLAVPNNTITLAEWGCLRQNDNVLVHIL</sequence>
<keyword evidence="4" id="KW-1185">Reference proteome</keyword>
<protein>
    <recommendedName>
        <fullName evidence="2">UAS domain-containing protein</fullName>
    </recommendedName>
</protein>
<dbReference type="Pfam" id="PF14555">
    <property type="entry name" value="UBA_4"/>
    <property type="match status" value="1"/>
</dbReference>
<feature type="compositionally biased region" description="Polar residues" evidence="1">
    <location>
        <begin position="391"/>
        <end position="402"/>
    </location>
</feature>
<dbReference type="SMART" id="SM00594">
    <property type="entry name" value="UAS"/>
    <property type="match status" value="1"/>
</dbReference>
<dbReference type="SUPFAM" id="SSF52833">
    <property type="entry name" value="Thioredoxin-like"/>
    <property type="match status" value="1"/>
</dbReference>
<feature type="region of interest" description="Disordered" evidence="1">
    <location>
        <begin position="42"/>
        <end position="81"/>
    </location>
</feature>
<dbReference type="EMBL" id="CYKH01001748">
    <property type="protein sequence ID" value="CUG89534.1"/>
    <property type="molecule type" value="Genomic_DNA"/>
</dbReference>